<dbReference type="InterPro" id="IPR003661">
    <property type="entry name" value="HisK_dim/P_dom"/>
</dbReference>
<dbReference type="NCBIfam" id="TIGR00229">
    <property type="entry name" value="sensory_box"/>
    <property type="match status" value="1"/>
</dbReference>
<dbReference type="InterPro" id="IPR029016">
    <property type="entry name" value="GAF-like_dom_sf"/>
</dbReference>
<dbReference type="SMART" id="SM00086">
    <property type="entry name" value="PAC"/>
    <property type="match status" value="2"/>
</dbReference>
<dbReference type="SUPFAM" id="SSF55874">
    <property type="entry name" value="ATPase domain of HSP90 chaperone/DNA topoisomerase II/histidine kinase"/>
    <property type="match status" value="1"/>
</dbReference>
<evidence type="ECO:0000259" key="7">
    <source>
        <dbReference type="PROSITE" id="PS50112"/>
    </source>
</evidence>
<evidence type="ECO:0000256" key="3">
    <source>
        <dbReference type="ARBA" id="ARBA00022553"/>
    </source>
</evidence>
<dbReference type="SMART" id="SM00388">
    <property type="entry name" value="HisKA"/>
    <property type="match status" value="1"/>
</dbReference>
<evidence type="ECO:0000256" key="2">
    <source>
        <dbReference type="ARBA" id="ARBA00012438"/>
    </source>
</evidence>
<name>A0ABT4AHN0_9BACT</name>
<dbReference type="InterPro" id="IPR004358">
    <property type="entry name" value="Sig_transdc_His_kin-like_C"/>
</dbReference>
<dbReference type="Gene3D" id="1.10.287.130">
    <property type="match status" value="1"/>
</dbReference>
<dbReference type="InterPro" id="IPR001610">
    <property type="entry name" value="PAC"/>
</dbReference>
<dbReference type="Gene3D" id="3.30.565.10">
    <property type="entry name" value="Histidine kinase-like ATPase, C-terminal domain"/>
    <property type="match status" value="1"/>
</dbReference>
<dbReference type="RefSeq" id="WP_267539800.1">
    <property type="nucleotide sequence ID" value="NZ_JAPNKA010000001.1"/>
</dbReference>
<evidence type="ECO:0000313" key="9">
    <source>
        <dbReference type="EMBL" id="MCY1081194.1"/>
    </source>
</evidence>
<dbReference type="Pfam" id="PF02518">
    <property type="entry name" value="HATPase_c"/>
    <property type="match status" value="1"/>
</dbReference>
<keyword evidence="5" id="KW-0418">Kinase</keyword>
<dbReference type="InterPro" id="IPR036890">
    <property type="entry name" value="HATPase_C_sf"/>
</dbReference>
<keyword evidence="4" id="KW-0808">Transferase</keyword>
<dbReference type="PROSITE" id="PS50113">
    <property type="entry name" value="PAC"/>
    <property type="match status" value="2"/>
</dbReference>
<dbReference type="SMART" id="SM00387">
    <property type="entry name" value="HATPase_c"/>
    <property type="match status" value="1"/>
</dbReference>
<dbReference type="InterPro" id="IPR013655">
    <property type="entry name" value="PAS_fold_3"/>
</dbReference>
<comment type="catalytic activity">
    <reaction evidence="1">
        <text>ATP + protein L-histidine = ADP + protein N-phospho-L-histidine.</text>
        <dbReference type="EC" id="2.7.13.3"/>
    </reaction>
</comment>
<protein>
    <recommendedName>
        <fullName evidence="2">histidine kinase</fullName>
        <ecNumber evidence="2">2.7.13.3</ecNumber>
    </recommendedName>
</protein>
<dbReference type="InterPro" id="IPR000014">
    <property type="entry name" value="PAS"/>
</dbReference>
<dbReference type="EMBL" id="JAPNKA010000001">
    <property type="protein sequence ID" value="MCY1081194.1"/>
    <property type="molecule type" value="Genomic_DNA"/>
</dbReference>
<dbReference type="InterPro" id="IPR052162">
    <property type="entry name" value="Sensor_kinase/Photoreceptor"/>
</dbReference>
<accession>A0ABT4AHN0</accession>
<feature type="domain" description="PAC" evidence="8">
    <location>
        <begin position="529"/>
        <end position="581"/>
    </location>
</feature>
<feature type="domain" description="PAS" evidence="7">
    <location>
        <begin position="324"/>
        <end position="396"/>
    </location>
</feature>
<evidence type="ECO:0000313" key="10">
    <source>
        <dbReference type="Proteomes" id="UP001207654"/>
    </source>
</evidence>
<keyword evidence="10" id="KW-1185">Reference proteome</keyword>
<dbReference type="Gene3D" id="3.30.450.20">
    <property type="entry name" value="PAS domain"/>
    <property type="match status" value="2"/>
</dbReference>
<dbReference type="SMART" id="SM00065">
    <property type="entry name" value="GAF"/>
    <property type="match status" value="1"/>
</dbReference>
<dbReference type="SUPFAM" id="SSF47384">
    <property type="entry name" value="Homodimeric domain of signal transducing histidine kinase"/>
    <property type="match status" value="1"/>
</dbReference>
<dbReference type="InterPro" id="IPR000700">
    <property type="entry name" value="PAS-assoc_C"/>
</dbReference>
<dbReference type="PRINTS" id="PR00344">
    <property type="entry name" value="BCTRLSENSOR"/>
</dbReference>
<organism evidence="9 10">
    <name type="scientific">Archangium lansingense</name>
    <dbReference type="NCBI Taxonomy" id="2995310"/>
    <lineage>
        <taxon>Bacteria</taxon>
        <taxon>Pseudomonadati</taxon>
        <taxon>Myxococcota</taxon>
        <taxon>Myxococcia</taxon>
        <taxon>Myxococcales</taxon>
        <taxon>Cystobacterineae</taxon>
        <taxon>Archangiaceae</taxon>
        <taxon>Archangium</taxon>
    </lineage>
</organism>
<dbReference type="Pfam" id="PF01590">
    <property type="entry name" value="GAF"/>
    <property type="match status" value="1"/>
</dbReference>
<gene>
    <name evidence="9" type="ORF">OV287_42760</name>
</gene>
<feature type="domain" description="PAC" evidence="8">
    <location>
        <begin position="400"/>
        <end position="452"/>
    </location>
</feature>
<dbReference type="PROSITE" id="PS50109">
    <property type="entry name" value="HIS_KIN"/>
    <property type="match status" value="1"/>
</dbReference>
<dbReference type="CDD" id="cd00082">
    <property type="entry name" value="HisKA"/>
    <property type="match status" value="1"/>
</dbReference>
<dbReference type="PANTHER" id="PTHR43304:SF1">
    <property type="entry name" value="PAC DOMAIN-CONTAINING PROTEIN"/>
    <property type="match status" value="1"/>
</dbReference>
<dbReference type="Proteomes" id="UP001207654">
    <property type="component" value="Unassembled WGS sequence"/>
</dbReference>
<comment type="caution">
    <text evidence="9">The sequence shown here is derived from an EMBL/GenBank/DDBJ whole genome shotgun (WGS) entry which is preliminary data.</text>
</comment>
<dbReference type="InterPro" id="IPR036097">
    <property type="entry name" value="HisK_dim/P_sf"/>
</dbReference>
<sequence>MTTVAEFIEKNRERLIERYTEEVGRLDAARGLSPYERTDTFPEYLSTLAAISRQGHRGDTTKTARRLEETHIGQRVRLGFNQEEVTSEYVLMGRLISGLWEDLPLEQQPSQEDTRLLFEELKGAMDQVVVTFSGYSQEDRQREKRFLLRLNALASEVMGEDEHSIPLEERLGALVEVVQEAMRADGAALLLLGSGGRTLIPATYTGRWRALTETETELVPVDAPSFVASLAASEEPLELPDAASAGPAVAEGVRQSGLHSLLGLRLWPHGKLLGVFYLGIAELRPFEPQAKRYLETLVDYLSGIIQKALLLQQLRQTNERLRKSETLHRLATEAISDAIWEWNIQTGTITWSGVVEKLFGYTREQLGGPFSSWSDKIHPEDRERVVHGFHEALARGELRWRDEYRFLLRDGGYAHVTDHGLVEQDASGRPVRMVGAMQDITARKAASEALRASEDRLRMAVRATELGTWDFNPVTGILRWDDRCKALFELPLESEVTYDGFMAALHPEDRERARTAVEWALQPASGGEYDIEFRPLGRMGQGARWVRSIGRAYFEGGRAVRFIGTAQDISERKHQQQEAQKRAEFAEQLIGIVSHDLRNPLNAITLSVAALLRQEDLGERQAKGLARISAATERATRMIRDLLDFTRARLGGGIPLERRPLDFHSHCRQVVEEVRLAHPDREVEVVGRGEGAGEWDGDRLAQVITNLVNNALAYSPSGTPVRMETLGEDGTVMLSVHNAGRPIPPELLPRLFEPMTRGRLGGDAASRSIGLGLFIVANIVHAHRGTIEVRSEEAAGTTFTVRLPRHAS</sequence>
<dbReference type="InterPro" id="IPR035965">
    <property type="entry name" value="PAS-like_dom_sf"/>
</dbReference>
<evidence type="ECO:0000259" key="6">
    <source>
        <dbReference type="PROSITE" id="PS50109"/>
    </source>
</evidence>
<feature type="domain" description="Histidine kinase" evidence="6">
    <location>
        <begin position="592"/>
        <end position="807"/>
    </location>
</feature>
<dbReference type="Gene3D" id="3.30.450.40">
    <property type="match status" value="1"/>
</dbReference>
<dbReference type="CDD" id="cd00130">
    <property type="entry name" value="PAS"/>
    <property type="match status" value="2"/>
</dbReference>
<dbReference type="SUPFAM" id="SSF55785">
    <property type="entry name" value="PYP-like sensor domain (PAS domain)"/>
    <property type="match status" value="2"/>
</dbReference>
<dbReference type="PANTHER" id="PTHR43304">
    <property type="entry name" value="PHYTOCHROME-LIKE PROTEIN CPH1"/>
    <property type="match status" value="1"/>
</dbReference>
<evidence type="ECO:0000259" key="8">
    <source>
        <dbReference type="PROSITE" id="PS50113"/>
    </source>
</evidence>
<dbReference type="Pfam" id="PF00512">
    <property type="entry name" value="HisKA"/>
    <property type="match status" value="1"/>
</dbReference>
<dbReference type="EC" id="2.7.13.3" evidence="2"/>
<proteinExistence type="predicted"/>
<evidence type="ECO:0000256" key="5">
    <source>
        <dbReference type="ARBA" id="ARBA00022777"/>
    </source>
</evidence>
<dbReference type="PROSITE" id="PS50112">
    <property type="entry name" value="PAS"/>
    <property type="match status" value="1"/>
</dbReference>
<dbReference type="SMART" id="SM00091">
    <property type="entry name" value="PAS"/>
    <property type="match status" value="2"/>
</dbReference>
<dbReference type="SUPFAM" id="SSF55781">
    <property type="entry name" value="GAF domain-like"/>
    <property type="match status" value="1"/>
</dbReference>
<reference evidence="9 10" key="1">
    <citation type="submission" date="2022-11" db="EMBL/GenBank/DDBJ databases">
        <title>Minimal conservation of predation-associated metabolite biosynthetic gene clusters underscores biosynthetic potential of Myxococcota including descriptions for ten novel species: Archangium lansinium sp. nov., Myxococcus landrumus sp. nov., Nannocystis bai.</title>
        <authorList>
            <person name="Ahearne A."/>
            <person name="Stevens C."/>
            <person name="Phillips K."/>
        </authorList>
    </citation>
    <scope>NUCLEOTIDE SEQUENCE [LARGE SCALE GENOMIC DNA]</scope>
    <source>
        <strain evidence="9 10">MIWBW</strain>
    </source>
</reference>
<keyword evidence="3" id="KW-0597">Phosphoprotein</keyword>
<dbReference type="InterPro" id="IPR005467">
    <property type="entry name" value="His_kinase_dom"/>
</dbReference>
<evidence type="ECO:0000256" key="4">
    <source>
        <dbReference type="ARBA" id="ARBA00022679"/>
    </source>
</evidence>
<evidence type="ECO:0000256" key="1">
    <source>
        <dbReference type="ARBA" id="ARBA00000085"/>
    </source>
</evidence>
<dbReference type="Pfam" id="PF08447">
    <property type="entry name" value="PAS_3"/>
    <property type="match status" value="2"/>
</dbReference>
<dbReference type="InterPro" id="IPR003018">
    <property type="entry name" value="GAF"/>
</dbReference>
<dbReference type="InterPro" id="IPR003594">
    <property type="entry name" value="HATPase_dom"/>
</dbReference>